<comment type="caution">
    <text evidence="3">The sequence shown here is derived from an EMBL/GenBank/DDBJ whole genome shotgun (WGS) entry which is preliminary data.</text>
</comment>
<dbReference type="AlphaFoldDB" id="A0A3M7F9D2"/>
<organism evidence="3 4">
    <name type="scientific">Hortaea werneckii</name>
    <name type="common">Black yeast</name>
    <name type="synonym">Cladosporium werneckii</name>
    <dbReference type="NCBI Taxonomy" id="91943"/>
    <lineage>
        <taxon>Eukaryota</taxon>
        <taxon>Fungi</taxon>
        <taxon>Dikarya</taxon>
        <taxon>Ascomycota</taxon>
        <taxon>Pezizomycotina</taxon>
        <taxon>Dothideomycetes</taxon>
        <taxon>Dothideomycetidae</taxon>
        <taxon>Mycosphaerellales</taxon>
        <taxon>Teratosphaeriaceae</taxon>
        <taxon>Hortaea</taxon>
    </lineage>
</organism>
<dbReference type="GO" id="GO:0005737">
    <property type="term" value="C:cytoplasm"/>
    <property type="evidence" value="ECO:0007669"/>
    <property type="project" value="TreeGrafter"/>
</dbReference>
<evidence type="ECO:0000313" key="4">
    <source>
        <dbReference type="Proteomes" id="UP000269539"/>
    </source>
</evidence>
<dbReference type="VEuPathDB" id="FungiDB:BTJ68_13975"/>
<dbReference type="FunFam" id="3.40.50.720:FF:000643">
    <property type="entry name" value="Short chain dehydrogenase/reductase family oxidoreductase, putative"/>
    <property type="match status" value="1"/>
</dbReference>
<name>A0A3M7F9D2_HORWE</name>
<dbReference type="Gene3D" id="3.40.50.720">
    <property type="entry name" value="NAD(P)-binding Rossmann-like Domain"/>
    <property type="match status" value="1"/>
</dbReference>
<accession>A0A3M7F9D2</accession>
<dbReference type="Proteomes" id="UP000269539">
    <property type="component" value="Unassembled WGS sequence"/>
</dbReference>
<dbReference type="GO" id="GO:0016616">
    <property type="term" value="F:oxidoreductase activity, acting on the CH-OH group of donors, NAD or NADP as acceptor"/>
    <property type="evidence" value="ECO:0007669"/>
    <property type="project" value="TreeGrafter"/>
</dbReference>
<dbReference type="PRINTS" id="PR00081">
    <property type="entry name" value="GDHRDH"/>
</dbReference>
<reference evidence="3 4" key="1">
    <citation type="journal article" date="2018" name="BMC Genomics">
        <title>Genomic evidence for intraspecific hybridization in a clonal and extremely halotolerant yeast.</title>
        <authorList>
            <person name="Gostincar C."/>
            <person name="Stajich J.E."/>
            <person name="Zupancic J."/>
            <person name="Zalar P."/>
            <person name="Gunde-Cimerman N."/>
        </authorList>
    </citation>
    <scope>NUCLEOTIDE SEQUENCE [LARGE SCALE GENOMIC DNA]</scope>
    <source>
        <strain evidence="3 4">EXF-10513</strain>
    </source>
</reference>
<dbReference type="InterPro" id="IPR002347">
    <property type="entry name" value="SDR_fam"/>
</dbReference>
<gene>
    <name evidence="3" type="ORF">D0864_07357</name>
</gene>
<dbReference type="PANTHER" id="PTHR44229">
    <property type="entry name" value="15-HYDROXYPROSTAGLANDIN DEHYDROGENASE [NAD(+)]"/>
    <property type="match status" value="1"/>
</dbReference>
<protein>
    <submittedName>
        <fullName evidence="3">Uncharacterized protein</fullName>
    </submittedName>
</protein>
<comment type="similarity">
    <text evidence="1">Belongs to the short-chain dehydrogenases/reductases (SDR) family.</text>
</comment>
<keyword evidence="2" id="KW-0560">Oxidoreductase</keyword>
<dbReference type="Pfam" id="PF00106">
    <property type="entry name" value="adh_short"/>
    <property type="match status" value="1"/>
</dbReference>
<proteinExistence type="inferred from homology"/>
<dbReference type="SUPFAM" id="SSF51735">
    <property type="entry name" value="NAD(P)-binding Rossmann-fold domains"/>
    <property type="match status" value="1"/>
</dbReference>
<dbReference type="EMBL" id="QWIO01000786">
    <property type="protein sequence ID" value="RMY85226.1"/>
    <property type="molecule type" value="Genomic_DNA"/>
</dbReference>
<dbReference type="InterPro" id="IPR036291">
    <property type="entry name" value="NAD(P)-bd_dom_sf"/>
</dbReference>
<evidence type="ECO:0000256" key="1">
    <source>
        <dbReference type="ARBA" id="ARBA00006484"/>
    </source>
</evidence>
<evidence type="ECO:0000256" key="2">
    <source>
        <dbReference type="ARBA" id="ARBA00023002"/>
    </source>
</evidence>
<evidence type="ECO:0000313" key="3">
    <source>
        <dbReference type="EMBL" id="RMY85226.1"/>
    </source>
</evidence>
<sequence>MVTIPVRPSRALAQHLPSVRRATALVPAASRCRTAATVRYQWGRQTVSVPANPRTFSTSPSRPFKTDDVLQRTNTEFSPFSVEGKTAIVTGAGSGINYVFAKQLLERNCNVLLADLSLRPEAQALIYQYSARNGRTARAIFVKTDVVQWPDLDAVFTTADAEFGGAEIVCPGAGVYEPHWSNFWHPPGTARSHDSASPANGIGHYATLDINLTHPIRCTQLAISRWLNPPPTTAPRHMKATPANPKRIVHISSVAGQTPGFSTPLYQASKHAVSGLIRSLAPLDSLGIRVNGVAPGVIKTPLWTEHPEKLKMLDTNVDAWVEPEEVADAMVRCCEDEAVVGGWVLEVLKGTTRNVDWRNDPGPTGEGADASNRATTIAEVYQWLAEPGWGVPTKK</sequence>
<dbReference type="PANTHER" id="PTHR44229:SF4">
    <property type="entry name" value="15-HYDROXYPROSTAGLANDIN DEHYDROGENASE [NAD(+)]"/>
    <property type="match status" value="1"/>
</dbReference>